<dbReference type="Gene3D" id="1.10.10.1940">
    <property type="match status" value="1"/>
</dbReference>
<evidence type="ECO:0000256" key="2">
    <source>
        <dbReference type="PROSITE-ProRule" id="PRU01005"/>
    </source>
</evidence>
<dbReference type="WBParaSite" id="Hba_11020">
    <property type="protein sequence ID" value="Hba_11020"/>
    <property type="gene ID" value="Hba_11020"/>
</dbReference>
<dbReference type="InterPro" id="IPR050316">
    <property type="entry name" value="Tyrosinase/Hemocyanin"/>
</dbReference>
<feature type="domain" description="ShKT" evidence="4">
    <location>
        <begin position="335"/>
        <end position="371"/>
    </location>
</feature>
<organism evidence="5 6">
    <name type="scientific">Heterorhabditis bacteriophora</name>
    <name type="common">Entomopathogenic nematode worm</name>
    <dbReference type="NCBI Taxonomy" id="37862"/>
    <lineage>
        <taxon>Eukaryota</taxon>
        <taxon>Metazoa</taxon>
        <taxon>Ecdysozoa</taxon>
        <taxon>Nematoda</taxon>
        <taxon>Chromadorea</taxon>
        <taxon>Rhabditida</taxon>
        <taxon>Rhabditina</taxon>
        <taxon>Rhabditomorpha</taxon>
        <taxon>Strongyloidea</taxon>
        <taxon>Heterorhabditidae</taxon>
        <taxon>Heterorhabditis</taxon>
    </lineage>
</organism>
<dbReference type="SUPFAM" id="SSF48056">
    <property type="entry name" value="Di-copper centre-containing domain"/>
    <property type="match status" value="1"/>
</dbReference>
<evidence type="ECO:0000256" key="1">
    <source>
        <dbReference type="ARBA" id="ARBA00022723"/>
    </source>
</evidence>
<protein>
    <submittedName>
        <fullName evidence="6">ShTK domain protein</fullName>
    </submittedName>
</protein>
<dbReference type="PROSITE" id="PS51670">
    <property type="entry name" value="SHKT"/>
    <property type="match status" value="3"/>
</dbReference>
<evidence type="ECO:0000313" key="5">
    <source>
        <dbReference type="Proteomes" id="UP000095283"/>
    </source>
</evidence>
<name>A0A1I7X0N7_HETBA</name>
<dbReference type="PANTHER" id="PTHR11474">
    <property type="entry name" value="TYROSINASE FAMILY MEMBER"/>
    <property type="match status" value="1"/>
</dbReference>
<evidence type="ECO:0000313" key="6">
    <source>
        <dbReference type="WBParaSite" id="Hba_11020"/>
    </source>
</evidence>
<dbReference type="Pfam" id="PF00264">
    <property type="entry name" value="Tyrosinase"/>
    <property type="match status" value="1"/>
</dbReference>
<evidence type="ECO:0000256" key="3">
    <source>
        <dbReference type="SAM" id="MobiDB-lite"/>
    </source>
</evidence>
<dbReference type="Pfam" id="PF01549">
    <property type="entry name" value="ShK"/>
    <property type="match status" value="3"/>
</dbReference>
<dbReference type="SMART" id="SM00254">
    <property type="entry name" value="ShKT"/>
    <property type="match status" value="3"/>
</dbReference>
<evidence type="ECO:0000259" key="4">
    <source>
        <dbReference type="PROSITE" id="PS51670"/>
    </source>
</evidence>
<dbReference type="GO" id="GO:0046872">
    <property type="term" value="F:metal ion binding"/>
    <property type="evidence" value="ECO:0007669"/>
    <property type="project" value="UniProtKB-KW"/>
</dbReference>
<feature type="region of interest" description="Disordered" evidence="3">
    <location>
        <begin position="407"/>
        <end position="466"/>
    </location>
</feature>
<dbReference type="GO" id="GO:0016491">
    <property type="term" value="F:oxidoreductase activity"/>
    <property type="evidence" value="ECO:0007669"/>
    <property type="project" value="InterPro"/>
</dbReference>
<sequence length="466" mass="52098">MWTIKSNGDYDNIARIHTQFTTSPAAHSGPAFLPWHREFCKRMEIALRRVDPSVAIPYWDSVLDNALPNPRQSVLWGNELMGSPGADGLVRTGAFRNWPTVDGSRVFRRSIGTQGMLLSESDISNVMNTGDITQVLAFTAPQGSRSARETAYPQDNSICSSMAHFAMNTMRPFFPMVNTDGLSNQYTDEDICYLGVCRNGVCVMSPTPRPTTEPPVGTTTPIVSTPETCFNEQQCCQPWAARGECSRNPGYMAQWCRASCNQCTPRTYSLSVECSNRHNRCRGWAQRGECTNNPNWMLENCRQACGRCTRTRVQSCIPGGAQRPTTPAPTNDNACVNQHYCCVAWSSRGYCYSNNYASYMLDNCKPSCGTCGSVPVASMWNGPSTRCDLLNLRNRLSACGYSRQAIRNRKPPSSLLAKKPQKKPVKSSPSINRKMKSKNAKPENKKMSNRKMLWRNAQQHRERSEI</sequence>
<dbReference type="Gene3D" id="1.10.1280.10">
    <property type="entry name" value="Di-copper center containing domain from catechol oxidase"/>
    <property type="match status" value="1"/>
</dbReference>
<proteinExistence type="predicted"/>
<dbReference type="PANTHER" id="PTHR11474:SF21">
    <property type="entry name" value="SHKT DOMAIN-CONTAINING PROTEIN"/>
    <property type="match status" value="1"/>
</dbReference>
<accession>A0A1I7X0N7</accession>
<feature type="disulfide bond" evidence="2">
    <location>
        <begin position="274"/>
        <end position="308"/>
    </location>
</feature>
<dbReference type="Proteomes" id="UP000095283">
    <property type="component" value="Unplaced"/>
</dbReference>
<keyword evidence="1" id="KW-0479">Metal-binding</keyword>
<dbReference type="InterPro" id="IPR003582">
    <property type="entry name" value="ShKT_dom"/>
</dbReference>
<feature type="disulfide bond" evidence="2">
    <location>
        <begin position="229"/>
        <end position="263"/>
    </location>
</feature>
<comment type="caution">
    <text evidence="2">Lacks conserved residue(s) required for the propagation of feature annotation.</text>
</comment>
<dbReference type="InterPro" id="IPR002227">
    <property type="entry name" value="Tyrosinase_Cu-bd"/>
</dbReference>
<dbReference type="InterPro" id="IPR008922">
    <property type="entry name" value="Di-copper_centre_dom_sf"/>
</dbReference>
<dbReference type="AlphaFoldDB" id="A0A1I7X0N7"/>
<reference evidence="6" key="1">
    <citation type="submission" date="2016-11" db="UniProtKB">
        <authorList>
            <consortium name="WormBaseParasite"/>
        </authorList>
    </citation>
    <scope>IDENTIFICATION</scope>
</reference>
<feature type="domain" description="ShKT" evidence="4">
    <location>
        <begin position="229"/>
        <end position="263"/>
    </location>
</feature>
<feature type="domain" description="ShKT" evidence="4">
    <location>
        <begin position="274"/>
        <end position="308"/>
    </location>
</feature>
<keyword evidence="2" id="KW-1015">Disulfide bond</keyword>
<keyword evidence="5" id="KW-1185">Reference proteome</keyword>